<accession>A0A2M4CBS5</accession>
<name>A0A2M4CBS5_9DIPT</name>
<evidence type="ECO:0000313" key="1">
    <source>
        <dbReference type="EMBL" id="MBW62777.1"/>
    </source>
</evidence>
<sequence>MDSYCALRLLLLKGLARDTLPLIDGMIIDPTATAQQPVVLQSTALPTELSKALCEVPLINAHTPTVHNPPLDASYLPRC</sequence>
<dbReference type="AlphaFoldDB" id="A0A2M4CBS5"/>
<reference evidence="1" key="1">
    <citation type="submission" date="2018-01" db="EMBL/GenBank/DDBJ databases">
        <title>An insight into the sialome of Amazonian anophelines.</title>
        <authorList>
            <person name="Ribeiro J.M."/>
            <person name="Scarpassa V."/>
            <person name="Calvo E."/>
        </authorList>
    </citation>
    <scope>NUCLEOTIDE SEQUENCE</scope>
    <source>
        <tissue evidence="1">Salivary glands</tissue>
    </source>
</reference>
<dbReference type="EMBL" id="GGFJ01013636">
    <property type="protein sequence ID" value="MBW62777.1"/>
    <property type="molecule type" value="Transcribed_RNA"/>
</dbReference>
<proteinExistence type="predicted"/>
<protein>
    <submittedName>
        <fullName evidence="1">Putative secreted protein</fullName>
    </submittedName>
</protein>
<organism evidence="1">
    <name type="scientific">Anopheles marajoara</name>
    <dbReference type="NCBI Taxonomy" id="58244"/>
    <lineage>
        <taxon>Eukaryota</taxon>
        <taxon>Metazoa</taxon>
        <taxon>Ecdysozoa</taxon>
        <taxon>Arthropoda</taxon>
        <taxon>Hexapoda</taxon>
        <taxon>Insecta</taxon>
        <taxon>Pterygota</taxon>
        <taxon>Neoptera</taxon>
        <taxon>Endopterygota</taxon>
        <taxon>Diptera</taxon>
        <taxon>Nematocera</taxon>
        <taxon>Culicoidea</taxon>
        <taxon>Culicidae</taxon>
        <taxon>Anophelinae</taxon>
        <taxon>Anopheles</taxon>
    </lineage>
</organism>